<feature type="transmembrane region" description="Helical" evidence="1">
    <location>
        <begin position="12"/>
        <end position="31"/>
    </location>
</feature>
<reference evidence="2 3" key="1">
    <citation type="submission" date="2018-09" db="EMBL/GenBank/DDBJ databases">
        <authorList>
            <person name="Grouzdev D.S."/>
            <person name="Krutkina M.S."/>
        </authorList>
    </citation>
    <scope>NUCLEOTIDE SEQUENCE [LARGE SCALE GENOMIC DNA]</scope>
    <source>
        <strain evidence="2 3">RmlP001</strain>
    </source>
</reference>
<evidence type="ECO:0000313" key="2">
    <source>
        <dbReference type="EMBL" id="RYB05763.1"/>
    </source>
</evidence>
<dbReference type="EMBL" id="QYBC01000006">
    <property type="protein sequence ID" value="RYB05763.1"/>
    <property type="molecule type" value="Genomic_DNA"/>
</dbReference>
<feature type="transmembrane region" description="Helical" evidence="1">
    <location>
        <begin position="334"/>
        <end position="351"/>
    </location>
</feature>
<keyword evidence="1" id="KW-0472">Membrane</keyword>
<evidence type="ECO:0000256" key="1">
    <source>
        <dbReference type="SAM" id="Phobius"/>
    </source>
</evidence>
<sequence length="434" mass="44721">MSLAALRPGASTVKAAVLSVTPGVFLAGLVWRSPGLFLEPRIWAEEGHLYLAPMRHLSVLRGLGLVVNGNYQLATNAIVEVARAVPPRDFAVVTTYLSLLVSLAACYMLGRTLVARGLPVLVGVAAAAMMSLVAAGYEVYLNATNVQWTCSLVALLICLSEQVPAGSVTAVLRFGLLAVCGLTGLPSCILAPVFLAGALRRRSAYGWVLVAVIAAASCVQLGIVLAHRGEIARPFNLTWMTTAALSLHAAFGPFLPAVSVDGLGVSMGDPIHASQLAMQGGLVLALVGLVAWESLGPGLTLGLIGAAVWASLVNEVGALDTIAGLMSGVGGGRYFFLAGCCVAILLAAGLASPVRAMRAIAGVMVALILCNGVLEAREAGWTRMFLTGPSHAAQVDACRPGAPCTVREWPLHANLWVTVDGPQGSPSGDHPSSP</sequence>
<feature type="transmembrane region" description="Helical" evidence="1">
    <location>
        <begin position="175"/>
        <end position="198"/>
    </location>
</feature>
<accession>A0A4Q2REZ8</accession>
<keyword evidence="3" id="KW-1185">Reference proteome</keyword>
<protein>
    <submittedName>
        <fullName evidence="2">Uncharacterized protein</fullName>
    </submittedName>
</protein>
<name>A0A4Q2REZ8_9HYPH</name>
<feature type="transmembrane region" description="Helical" evidence="1">
    <location>
        <begin position="237"/>
        <end position="260"/>
    </location>
</feature>
<keyword evidence="1" id="KW-0812">Transmembrane</keyword>
<evidence type="ECO:0000313" key="3">
    <source>
        <dbReference type="Proteomes" id="UP000289411"/>
    </source>
</evidence>
<keyword evidence="1" id="KW-1133">Transmembrane helix</keyword>
<dbReference type="Proteomes" id="UP000289411">
    <property type="component" value="Unassembled WGS sequence"/>
</dbReference>
<feature type="transmembrane region" description="Helical" evidence="1">
    <location>
        <begin position="280"/>
        <end position="313"/>
    </location>
</feature>
<gene>
    <name evidence="2" type="ORF">D3272_09290</name>
</gene>
<proteinExistence type="predicted"/>
<dbReference type="RefSeq" id="WP_129218874.1">
    <property type="nucleotide sequence ID" value="NZ_QYBC01000006.1"/>
</dbReference>
<comment type="caution">
    <text evidence="2">The sequence shown here is derived from an EMBL/GenBank/DDBJ whole genome shotgun (WGS) entry which is preliminary data.</text>
</comment>
<organism evidence="2 3">
    <name type="scientific">Lichenibacterium ramalinae</name>
    <dbReference type="NCBI Taxonomy" id="2316527"/>
    <lineage>
        <taxon>Bacteria</taxon>
        <taxon>Pseudomonadati</taxon>
        <taxon>Pseudomonadota</taxon>
        <taxon>Alphaproteobacteria</taxon>
        <taxon>Hyphomicrobiales</taxon>
        <taxon>Lichenihabitantaceae</taxon>
        <taxon>Lichenibacterium</taxon>
    </lineage>
</organism>
<reference evidence="2 3" key="2">
    <citation type="submission" date="2019-02" db="EMBL/GenBank/DDBJ databases">
        <title>'Lichenibacterium ramalinii' gen. nov. sp. nov., 'Lichenibacterium minor' gen. nov. sp. nov.</title>
        <authorList>
            <person name="Pankratov T."/>
        </authorList>
    </citation>
    <scope>NUCLEOTIDE SEQUENCE [LARGE SCALE GENOMIC DNA]</scope>
    <source>
        <strain evidence="2 3">RmlP001</strain>
    </source>
</reference>
<feature type="transmembrane region" description="Helical" evidence="1">
    <location>
        <begin position="204"/>
        <end position="225"/>
    </location>
</feature>
<dbReference type="AlphaFoldDB" id="A0A4Q2REZ8"/>
<dbReference type="OrthoDB" id="8444364at2"/>
<feature type="transmembrane region" description="Helical" evidence="1">
    <location>
        <begin position="90"/>
        <end position="110"/>
    </location>
</feature>
<feature type="transmembrane region" description="Helical" evidence="1">
    <location>
        <begin position="117"/>
        <end position="140"/>
    </location>
</feature>